<evidence type="ECO:0000313" key="5">
    <source>
        <dbReference type="EMBL" id="MFC4618488.1"/>
    </source>
</evidence>
<keyword evidence="3" id="KW-0804">Transcription</keyword>
<evidence type="ECO:0000256" key="1">
    <source>
        <dbReference type="ARBA" id="ARBA00023015"/>
    </source>
</evidence>
<proteinExistence type="predicted"/>
<dbReference type="PANTHER" id="PTHR41247:SF1">
    <property type="entry name" value="HTH-TYPE TRANSCRIPTIONAL REPRESSOR YCNK"/>
    <property type="match status" value="1"/>
</dbReference>
<dbReference type="InterPro" id="IPR036390">
    <property type="entry name" value="WH_DNA-bd_sf"/>
</dbReference>
<dbReference type="SMART" id="SM00420">
    <property type="entry name" value="HTH_DEOR"/>
    <property type="match status" value="1"/>
</dbReference>
<evidence type="ECO:0000259" key="4">
    <source>
        <dbReference type="PROSITE" id="PS51000"/>
    </source>
</evidence>
<feature type="domain" description="HTH deoR-type" evidence="4">
    <location>
        <begin position="3"/>
        <end position="58"/>
    </location>
</feature>
<dbReference type="RefSeq" id="WP_376845470.1">
    <property type="nucleotide sequence ID" value="NZ_JBHSFW010000001.1"/>
</dbReference>
<name>A0ABV9GK10_9BACL</name>
<dbReference type="InterPro" id="IPR036388">
    <property type="entry name" value="WH-like_DNA-bd_sf"/>
</dbReference>
<dbReference type="Gene3D" id="1.10.10.10">
    <property type="entry name" value="Winged helix-like DNA-binding domain superfamily/Winged helix DNA-binding domain"/>
    <property type="match status" value="1"/>
</dbReference>
<keyword evidence="6" id="KW-1185">Reference proteome</keyword>
<dbReference type="PANTHER" id="PTHR41247">
    <property type="entry name" value="HTH-TYPE TRANSCRIPTIONAL REPRESSOR YCNK"/>
    <property type="match status" value="1"/>
</dbReference>
<dbReference type="Proteomes" id="UP001596022">
    <property type="component" value="Unassembled WGS sequence"/>
</dbReference>
<sequence>MLPTERQAYIKKWIREAGHLKIAEISHTLGVSEMTVHRDIKILVNEGAVVKTFGGITLAPNNQAREDNRYCVICGRQANERFSYRLIMEGGTIETACCAHCGLMRHRQVQDRVQQAICYDFLLNTTISAFQATYIFESTLKISCCWPQVLTFESPELAESFKKGFGGHLYTFNEALAKLNHRDCQKTKVEEE</sequence>
<gene>
    <name evidence="5" type="ORF">ACFO4N_07040</name>
</gene>
<dbReference type="EMBL" id="JBHSFW010000001">
    <property type="protein sequence ID" value="MFC4618488.1"/>
    <property type="molecule type" value="Genomic_DNA"/>
</dbReference>
<evidence type="ECO:0000313" key="6">
    <source>
        <dbReference type="Proteomes" id="UP001596022"/>
    </source>
</evidence>
<keyword evidence="2" id="KW-0238">DNA-binding</keyword>
<accession>A0ABV9GK10</accession>
<reference evidence="6" key="1">
    <citation type="journal article" date="2019" name="Int. J. Syst. Evol. Microbiol.">
        <title>The Global Catalogue of Microorganisms (GCM) 10K type strain sequencing project: providing services to taxonomists for standard genome sequencing and annotation.</title>
        <authorList>
            <consortium name="The Broad Institute Genomics Platform"/>
            <consortium name="The Broad Institute Genome Sequencing Center for Infectious Disease"/>
            <person name="Wu L."/>
            <person name="Ma J."/>
        </authorList>
    </citation>
    <scope>NUCLEOTIDE SEQUENCE [LARGE SCALE GENOMIC DNA]</scope>
    <source>
        <strain evidence="6">CGMCC 1.16306</strain>
    </source>
</reference>
<evidence type="ECO:0000256" key="3">
    <source>
        <dbReference type="ARBA" id="ARBA00023163"/>
    </source>
</evidence>
<dbReference type="PROSITE" id="PS51000">
    <property type="entry name" value="HTH_DEOR_2"/>
    <property type="match status" value="1"/>
</dbReference>
<dbReference type="SUPFAM" id="SSF160387">
    <property type="entry name" value="NosL/MerB-like"/>
    <property type="match status" value="1"/>
</dbReference>
<keyword evidence="1" id="KW-0805">Transcription regulation</keyword>
<evidence type="ECO:0000256" key="2">
    <source>
        <dbReference type="ARBA" id="ARBA00023125"/>
    </source>
</evidence>
<protein>
    <submittedName>
        <fullName evidence="5">DeoR family transcriptional regulator</fullName>
    </submittedName>
</protein>
<dbReference type="InterPro" id="IPR018356">
    <property type="entry name" value="Tscrpt_reg_HTH_DeoR_CS"/>
</dbReference>
<dbReference type="Pfam" id="PF08220">
    <property type="entry name" value="HTH_DeoR"/>
    <property type="match status" value="1"/>
</dbReference>
<dbReference type="InterPro" id="IPR001034">
    <property type="entry name" value="DeoR_HTH"/>
</dbReference>
<organism evidence="5 6">
    <name type="scientific">Camelliibacillus cellulosilyticus</name>
    <dbReference type="NCBI Taxonomy" id="2174486"/>
    <lineage>
        <taxon>Bacteria</taxon>
        <taxon>Bacillati</taxon>
        <taxon>Bacillota</taxon>
        <taxon>Bacilli</taxon>
        <taxon>Bacillales</taxon>
        <taxon>Sporolactobacillaceae</taxon>
        <taxon>Camelliibacillus</taxon>
    </lineage>
</organism>
<dbReference type="SUPFAM" id="SSF46785">
    <property type="entry name" value="Winged helix' DNA-binding domain"/>
    <property type="match status" value="1"/>
</dbReference>
<dbReference type="InterPro" id="IPR008719">
    <property type="entry name" value="N2O_reductase_NosL"/>
</dbReference>
<dbReference type="PROSITE" id="PS00894">
    <property type="entry name" value="HTH_DEOR_1"/>
    <property type="match status" value="1"/>
</dbReference>
<comment type="caution">
    <text evidence="5">The sequence shown here is derived from an EMBL/GenBank/DDBJ whole genome shotgun (WGS) entry which is preliminary data.</text>
</comment>